<sequence length="97" mass="10814">MFRLSLSPALPPQRAQPPAAFYAAPQLVPQTTTPLETPRLVLKAPVHLAIMKNIYGLGIYSCCAPVTRLVVRHTHTSYRRHTCSKFGACIDIHVLRH</sequence>
<dbReference type="Proteomes" id="UP000324222">
    <property type="component" value="Unassembled WGS sequence"/>
</dbReference>
<keyword evidence="2" id="KW-1185">Reference proteome</keyword>
<dbReference type="EMBL" id="VSRR010117907">
    <property type="protein sequence ID" value="MPC99328.1"/>
    <property type="molecule type" value="Genomic_DNA"/>
</dbReference>
<dbReference type="AlphaFoldDB" id="A0A5B7K2H0"/>
<name>A0A5B7K2H0_PORTR</name>
<evidence type="ECO:0000313" key="1">
    <source>
        <dbReference type="EMBL" id="MPC99328.1"/>
    </source>
</evidence>
<protein>
    <submittedName>
        <fullName evidence="1">Uncharacterized protein</fullName>
    </submittedName>
</protein>
<proteinExistence type="predicted"/>
<evidence type="ECO:0000313" key="2">
    <source>
        <dbReference type="Proteomes" id="UP000324222"/>
    </source>
</evidence>
<comment type="caution">
    <text evidence="1">The sequence shown here is derived from an EMBL/GenBank/DDBJ whole genome shotgun (WGS) entry which is preliminary data.</text>
</comment>
<gene>
    <name evidence="1" type="ORF">E2C01_094735</name>
</gene>
<reference evidence="1 2" key="1">
    <citation type="submission" date="2019-05" db="EMBL/GenBank/DDBJ databases">
        <title>Another draft genome of Portunus trituberculatus and its Hox gene families provides insights of decapod evolution.</title>
        <authorList>
            <person name="Jeong J.-H."/>
            <person name="Song I."/>
            <person name="Kim S."/>
            <person name="Choi T."/>
            <person name="Kim D."/>
            <person name="Ryu S."/>
            <person name="Kim W."/>
        </authorList>
    </citation>
    <scope>NUCLEOTIDE SEQUENCE [LARGE SCALE GENOMIC DNA]</scope>
    <source>
        <tissue evidence="1">Muscle</tissue>
    </source>
</reference>
<accession>A0A5B7K2H0</accession>
<organism evidence="1 2">
    <name type="scientific">Portunus trituberculatus</name>
    <name type="common">Swimming crab</name>
    <name type="synonym">Neptunus trituberculatus</name>
    <dbReference type="NCBI Taxonomy" id="210409"/>
    <lineage>
        <taxon>Eukaryota</taxon>
        <taxon>Metazoa</taxon>
        <taxon>Ecdysozoa</taxon>
        <taxon>Arthropoda</taxon>
        <taxon>Crustacea</taxon>
        <taxon>Multicrustacea</taxon>
        <taxon>Malacostraca</taxon>
        <taxon>Eumalacostraca</taxon>
        <taxon>Eucarida</taxon>
        <taxon>Decapoda</taxon>
        <taxon>Pleocyemata</taxon>
        <taxon>Brachyura</taxon>
        <taxon>Eubrachyura</taxon>
        <taxon>Portunoidea</taxon>
        <taxon>Portunidae</taxon>
        <taxon>Portuninae</taxon>
        <taxon>Portunus</taxon>
    </lineage>
</organism>